<dbReference type="Gene3D" id="3.10.620.30">
    <property type="match status" value="1"/>
</dbReference>
<comment type="caution">
    <text evidence="3">The sequence shown here is derived from an EMBL/GenBank/DDBJ whole genome shotgun (WGS) entry which is preliminary data.</text>
</comment>
<name>A0A9X0HP05_SOLP1</name>
<dbReference type="OrthoDB" id="98874at2"/>
<dbReference type="Gene3D" id="2.60.120.1130">
    <property type="match status" value="1"/>
</dbReference>
<dbReference type="Gene3D" id="2.60.40.3140">
    <property type="match status" value="1"/>
</dbReference>
<evidence type="ECO:0000313" key="3">
    <source>
        <dbReference type="EMBL" id="KUG09509.1"/>
    </source>
</evidence>
<reference evidence="3 4" key="1">
    <citation type="submission" date="2015-11" db="EMBL/GenBank/DDBJ databases">
        <title>Solirubrum puertoriconensis gen. nov. an environmental bacteria isolated in Puerto Rico.</title>
        <authorList>
            <person name="Cuebas-Irizarry M.F."/>
            <person name="Montalvo-Rodriguez R."/>
        </authorList>
    </citation>
    <scope>NUCLEOTIDE SEQUENCE [LARGE SCALE GENOMIC DNA]</scope>
    <source>
        <strain evidence="3 4">MC1A</strain>
    </source>
</reference>
<keyword evidence="4" id="KW-1185">Reference proteome</keyword>
<dbReference type="Proteomes" id="UP000054223">
    <property type="component" value="Unassembled WGS sequence"/>
</dbReference>
<dbReference type="Pfam" id="PF12969">
    <property type="entry name" value="DUF3857"/>
    <property type="match status" value="1"/>
</dbReference>
<proteinExistence type="predicted"/>
<dbReference type="AlphaFoldDB" id="A0A9X0HP05"/>
<feature type="signal peptide" evidence="1">
    <location>
        <begin position="1"/>
        <end position="25"/>
    </location>
</feature>
<evidence type="ECO:0000259" key="2">
    <source>
        <dbReference type="Pfam" id="PF12969"/>
    </source>
</evidence>
<dbReference type="InterPro" id="IPR024618">
    <property type="entry name" value="DUF3857"/>
</dbReference>
<organism evidence="3 4">
    <name type="scientific">Solirubrum puertoriconensis</name>
    <dbReference type="NCBI Taxonomy" id="1751427"/>
    <lineage>
        <taxon>Bacteria</taxon>
        <taxon>Pseudomonadati</taxon>
        <taxon>Bacteroidota</taxon>
        <taxon>Cytophagia</taxon>
        <taxon>Cytophagales</taxon>
    </lineage>
</organism>
<evidence type="ECO:0000256" key="1">
    <source>
        <dbReference type="SAM" id="SignalP"/>
    </source>
</evidence>
<accession>A0A9X0HP05</accession>
<protein>
    <recommendedName>
        <fullName evidence="2">DUF3857 domain-containing protein</fullName>
    </recommendedName>
</protein>
<dbReference type="RefSeq" id="WP_059067536.1">
    <property type="nucleotide sequence ID" value="NZ_LNAL01000003.1"/>
</dbReference>
<gene>
    <name evidence="3" type="ORF">ASU33_17490</name>
</gene>
<feature type="domain" description="DUF3857" evidence="2">
    <location>
        <begin position="76"/>
        <end position="228"/>
    </location>
</feature>
<keyword evidence="1" id="KW-0732">Signal</keyword>
<feature type="chain" id="PRO_5040967829" description="DUF3857 domain-containing protein" evidence="1">
    <location>
        <begin position="26"/>
        <end position="683"/>
    </location>
</feature>
<evidence type="ECO:0000313" key="4">
    <source>
        <dbReference type="Proteomes" id="UP000054223"/>
    </source>
</evidence>
<sequence>MKHCLPLLLTLAGALGSAAFLPALGQADPIKFGKIDPKEFDAAAFKADSAANAVILCDFGRTRFNVGPKGNFQYVFERVTRIKILKKGGYEWADVQVPLYHKGSDDEKLSGVHGYTYNMGANGQVEKVKLETSNAFTEKASENITLRKFTMPAVREGSVIEYTYTLTSDFLFNFQDWQFQHTIPVRWSEYRAAIPEYFDYKQLWQGYEPLKVQERNEGTGQYTIRWSSEITPGLDGGRTSGGSATVTPRVMNYRWAMENVPAMREEPYMTTTRDYVSRLDFELAGLKWPDEPYRNMSSTWPKMQEELLNHENFGGQLRKGGFLKSEIAAIVQKHPNEVERAAAVHDLVRRNVKASGTGLYATGSIRKTWEQHRGSAADANLLLITLLRDAGLKANPVILSTREHGYVNTIFPLLSRFNYVVAHVQLPDSQQVLADATQELAPFGMLPASCLNGQGRLITSTSEGDWVPLQSKFRFVHFRSAQLTLDERGSLTGKVRDEGAGYLGLMQRNTLREQGEKKYVESLLKNNGGWKIDKFTFQNVDALAKPLSLDLDVRVPGESEQPLGTIYLNVLQTLNQASNPFLLTERRFPVDFGTLLEETNMVTLTIPDNYSIEEMPKSTALELPDGGGRFLFSITPMGNKLQITSRMVLSRALYLSEEYPALREFYTRMLAKQTEKLVLKRKS</sequence>
<dbReference type="EMBL" id="LNAL01000003">
    <property type="protein sequence ID" value="KUG09509.1"/>
    <property type="molecule type" value="Genomic_DNA"/>
</dbReference>